<dbReference type="PANTHER" id="PTHR38459">
    <property type="entry name" value="PROPHAGE BACTOPRENOL-LINKED GLUCOSE TRANSLOCASE HOMOLOG"/>
    <property type="match status" value="1"/>
</dbReference>
<feature type="domain" description="GtrA/DPMS transmembrane" evidence="7">
    <location>
        <begin position="17"/>
        <end position="130"/>
    </location>
</feature>
<feature type="transmembrane region" description="Helical" evidence="6">
    <location>
        <begin position="73"/>
        <end position="97"/>
    </location>
</feature>
<comment type="subcellular location">
    <subcellularLocation>
        <location evidence="1">Membrane</location>
        <topology evidence="1">Multi-pass membrane protein</topology>
    </subcellularLocation>
</comment>
<dbReference type="RefSeq" id="WP_147165987.1">
    <property type="nucleotide sequence ID" value="NZ_VOOR01000004.1"/>
</dbReference>
<reference evidence="8 9" key="1">
    <citation type="submission" date="2019-08" db="EMBL/GenBank/DDBJ databases">
        <title>Genome of Phaeodactylibacter luteus.</title>
        <authorList>
            <person name="Bowman J.P."/>
        </authorList>
    </citation>
    <scope>NUCLEOTIDE SEQUENCE [LARGE SCALE GENOMIC DNA]</scope>
    <source>
        <strain evidence="8 9">KCTC 42180</strain>
    </source>
</reference>
<dbReference type="InterPro" id="IPR007267">
    <property type="entry name" value="GtrA_DPMS_TM"/>
</dbReference>
<evidence type="ECO:0000256" key="5">
    <source>
        <dbReference type="ARBA" id="ARBA00023136"/>
    </source>
</evidence>
<gene>
    <name evidence="8" type="ORF">FRY97_03245</name>
</gene>
<evidence type="ECO:0000313" key="9">
    <source>
        <dbReference type="Proteomes" id="UP000321580"/>
    </source>
</evidence>
<dbReference type="PANTHER" id="PTHR38459:SF1">
    <property type="entry name" value="PROPHAGE BACTOPRENOL-LINKED GLUCOSE TRANSLOCASE HOMOLOG"/>
    <property type="match status" value="1"/>
</dbReference>
<feature type="transmembrane region" description="Helical" evidence="6">
    <location>
        <begin position="109"/>
        <end position="126"/>
    </location>
</feature>
<comment type="similarity">
    <text evidence="2">Belongs to the GtrA family.</text>
</comment>
<protein>
    <submittedName>
        <fullName evidence="8">GtrA family protein</fullName>
    </submittedName>
</protein>
<sequence>MKLNKETLLQLFKMKLRFAMTGAVATAVDYFLYLGLVHADWQPVYANMVSYSCGAVLNFLMQKRFVFQLQGSGARAFALSLLVSGGGLILSTSIVYGLSQIPFLNENQYLLKLIATGLVFLYNFYLKRYVFERKFI</sequence>
<evidence type="ECO:0000256" key="3">
    <source>
        <dbReference type="ARBA" id="ARBA00022692"/>
    </source>
</evidence>
<evidence type="ECO:0000256" key="1">
    <source>
        <dbReference type="ARBA" id="ARBA00004141"/>
    </source>
</evidence>
<dbReference type="InterPro" id="IPR051401">
    <property type="entry name" value="GtrA_CellWall_Glycosyl"/>
</dbReference>
<dbReference type="Proteomes" id="UP000321580">
    <property type="component" value="Unassembled WGS sequence"/>
</dbReference>
<dbReference type="OrthoDB" id="1494129at2"/>
<keyword evidence="3 6" id="KW-0812">Transmembrane</keyword>
<feature type="transmembrane region" description="Helical" evidence="6">
    <location>
        <begin position="16"/>
        <end position="38"/>
    </location>
</feature>
<evidence type="ECO:0000256" key="6">
    <source>
        <dbReference type="SAM" id="Phobius"/>
    </source>
</evidence>
<dbReference type="EMBL" id="VOOR01000004">
    <property type="protein sequence ID" value="TXB68408.1"/>
    <property type="molecule type" value="Genomic_DNA"/>
</dbReference>
<dbReference type="GO" id="GO:0005886">
    <property type="term" value="C:plasma membrane"/>
    <property type="evidence" value="ECO:0007669"/>
    <property type="project" value="TreeGrafter"/>
</dbReference>
<proteinExistence type="inferred from homology"/>
<keyword evidence="5 6" id="KW-0472">Membrane</keyword>
<feature type="transmembrane region" description="Helical" evidence="6">
    <location>
        <begin position="44"/>
        <end position="61"/>
    </location>
</feature>
<evidence type="ECO:0000313" key="8">
    <source>
        <dbReference type="EMBL" id="TXB68408.1"/>
    </source>
</evidence>
<comment type="caution">
    <text evidence="8">The sequence shown here is derived from an EMBL/GenBank/DDBJ whole genome shotgun (WGS) entry which is preliminary data.</text>
</comment>
<accession>A0A5C6S1B5</accession>
<evidence type="ECO:0000256" key="4">
    <source>
        <dbReference type="ARBA" id="ARBA00022989"/>
    </source>
</evidence>
<name>A0A5C6S1B5_9BACT</name>
<dbReference type="GO" id="GO:0000271">
    <property type="term" value="P:polysaccharide biosynthetic process"/>
    <property type="evidence" value="ECO:0007669"/>
    <property type="project" value="InterPro"/>
</dbReference>
<dbReference type="AlphaFoldDB" id="A0A5C6S1B5"/>
<evidence type="ECO:0000259" key="7">
    <source>
        <dbReference type="Pfam" id="PF04138"/>
    </source>
</evidence>
<evidence type="ECO:0000256" key="2">
    <source>
        <dbReference type="ARBA" id="ARBA00009399"/>
    </source>
</evidence>
<keyword evidence="9" id="KW-1185">Reference proteome</keyword>
<dbReference type="Pfam" id="PF04138">
    <property type="entry name" value="GtrA_DPMS_TM"/>
    <property type="match status" value="1"/>
</dbReference>
<keyword evidence="4 6" id="KW-1133">Transmembrane helix</keyword>
<organism evidence="8 9">
    <name type="scientific">Phaeodactylibacter luteus</name>
    <dbReference type="NCBI Taxonomy" id="1564516"/>
    <lineage>
        <taxon>Bacteria</taxon>
        <taxon>Pseudomonadati</taxon>
        <taxon>Bacteroidota</taxon>
        <taxon>Saprospiria</taxon>
        <taxon>Saprospirales</taxon>
        <taxon>Haliscomenobacteraceae</taxon>
        <taxon>Phaeodactylibacter</taxon>
    </lineage>
</organism>